<gene>
    <name evidence="1" type="ORF">DFR70_1011129</name>
</gene>
<organism evidence="1 2">
    <name type="scientific">Nocardia tenerifensis</name>
    <dbReference type="NCBI Taxonomy" id="228006"/>
    <lineage>
        <taxon>Bacteria</taxon>
        <taxon>Bacillati</taxon>
        <taxon>Actinomycetota</taxon>
        <taxon>Actinomycetes</taxon>
        <taxon>Mycobacteriales</taxon>
        <taxon>Nocardiaceae</taxon>
        <taxon>Nocardia</taxon>
    </lineage>
</organism>
<dbReference type="Proteomes" id="UP000247569">
    <property type="component" value="Unassembled WGS sequence"/>
</dbReference>
<protein>
    <submittedName>
        <fullName evidence="1">Uncharacterized protein</fullName>
    </submittedName>
</protein>
<comment type="caution">
    <text evidence="1">The sequence shown here is derived from an EMBL/GenBank/DDBJ whole genome shotgun (WGS) entry which is preliminary data.</text>
</comment>
<sequence>MPIGIQPKIRDGRSQLPLQKVASAVVETMSDNAQCMWQI</sequence>
<accession>A0A318KFF3</accession>
<evidence type="ECO:0000313" key="1">
    <source>
        <dbReference type="EMBL" id="PXX71695.1"/>
    </source>
</evidence>
<dbReference type="AlphaFoldDB" id="A0A318KFF3"/>
<proteinExistence type="predicted"/>
<reference evidence="1 2" key="1">
    <citation type="submission" date="2018-05" db="EMBL/GenBank/DDBJ databases">
        <title>Genomic Encyclopedia of Type Strains, Phase IV (KMG-IV): sequencing the most valuable type-strain genomes for metagenomic binning, comparative biology and taxonomic classification.</title>
        <authorList>
            <person name="Goeker M."/>
        </authorList>
    </citation>
    <scope>NUCLEOTIDE SEQUENCE [LARGE SCALE GENOMIC DNA]</scope>
    <source>
        <strain evidence="1 2">DSM 44704</strain>
    </source>
</reference>
<name>A0A318KFF3_9NOCA</name>
<keyword evidence="2" id="KW-1185">Reference proteome</keyword>
<dbReference type="EMBL" id="QJKF01000001">
    <property type="protein sequence ID" value="PXX71695.1"/>
    <property type="molecule type" value="Genomic_DNA"/>
</dbReference>
<evidence type="ECO:0000313" key="2">
    <source>
        <dbReference type="Proteomes" id="UP000247569"/>
    </source>
</evidence>